<keyword evidence="3" id="KW-0583">PHB biosynthesis</keyword>
<feature type="active site" description="Proton acceptor" evidence="6">
    <location>
        <position position="349"/>
    </location>
</feature>
<dbReference type="InterPro" id="IPR016039">
    <property type="entry name" value="Thiolase-like"/>
</dbReference>
<organism evidence="10 11">
    <name type="scientific">Phaeovibrio sulfidiphilus</name>
    <dbReference type="NCBI Taxonomy" id="1220600"/>
    <lineage>
        <taxon>Bacteria</taxon>
        <taxon>Pseudomonadati</taxon>
        <taxon>Pseudomonadota</taxon>
        <taxon>Alphaproteobacteria</taxon>
        <taxon>Rhodospirillales</taxon>
        <taxon>Rhodospirillaceae</taxon>
        <taxon>Phaeovibrio</taxon>
    </lineage>
</organism>
<dbReference type="InterPro" id="IPR020616">
    <property type="entry name" value="Thiolase_N"/>
</dbReference>
<comment type="similarity">
    <text evidence="1 7">Belongs to the thiolase-like superfamily. Thiolase family.</text>
</comment>
<evidence type="ECO:0000256" key="7">
    <source>
        <dbReference type="RuleBase" id="RU003557"/>
    </source>
</evidence>
<proteinExistence type="inferred from homology"/>
<evidence type="ECO:0000313" key="10">
    <source>
        <dbReference type="EMBL" id="MBE1237944.1"/>
    </source>
</evidence>
<dbReference type="InterPro" id="IPR020613">
    <property type="entry name" value="Thiolase_CS"/>
</dbReference>
<keyword evidence="11" id="KW-1185">Reference proteome</keyword>
<dbReference type="CDD" id="cd00751">
    <property type="entry name" value="thiolase"/>
    <property type="match status" value="1"/>
</dbReference>
<evidence type="ECO:0000259" key="8">
    <source>
        <dbReference type="Pfam" id="PF00108"/>
    </source>
</evidence>
<comment type="caution">
    <text evidence="10">The sequence shown here is derived from an EMBL/GenBank/DDBJ whole genome shotgun (WGS) entry which is preliminary data.</text>
</comment>
<dbReference type="InterPro" id="IPR020617">
    <property type="entry name" value="Thiolase_C"/>
</dbReference>
<dbReference type="GO" id="GO:0003988">
    <property type="term" value="F:acetyl-CoA C-acyltransferase activity"/>
    <property type="evidence" value="ECO:0007669"/>
    <property type="project" value="UniProtKB-ARBA"/>
</dbReference>
<dbReference type="RefSeq" id="WP_192534959.1">
    <property type="nucleotide sequence ID" value="NZ_JACZHT010000009.1"/>
</dbReference>
<dbReference type="Gene3D" id="3.40.47.10">
    <property type="match status" value="2"/>
</dbReference>
<evidence type="ECO:0000256" key="1">
    <source>
        <dbReference type="ARBA" id="ARBA00010982"/>
    </source>
</evidence>
<dbReference type="AlphaFoldDB" id="A0A8J6YQG6"/>
<dbReference type="PANTHER" id="PTHR18919:SF107">
    <property type="entry name" value="ACETYL-COA ACETYLTRANSFERASE, CYTOSOLIC"/>
    <property type="match status" value="1"/>
</dbReference>
<dbReference type="Pfam" id="PF00108">
    <property type="entry name" value="Thiolase_N"/>
    <property type="match status" value="1"/>
</dbReference>
<keyword evidence="4 7" id="KW-0012">Acyltransferase</keyword>
<name>A0A8J6YQG6_9PROT</name>
<sequence>MTDIVIAGAARTPIGSFGGAFAGTPANRLGTIAIAAALERAGVAPSEVDEVIMGNVLQAGQGQNPARQMSLGAGLPVEIPAWTVNILCGSGLYAVALAARQIRAGDARILVAGGAENMSLAPYLAPKARFGARMGNTTLVDSLLSEGLTDVFNGYHMGITAENVAKKYGISRADQDACALTSQQRAIAAIDAGAFKKEIVPVTLSGRKGDVVVDTDEYPRRETSAEGLARLRPAFKADDGTVTAGNSSGINDGAAALVVMDAALAREKGLKPLARVVSWAAVGNDPAYMGVAPIEASRKALDRAGWSAGDLDLIEANEAFAAQAVAVARAMGFAPDRLNVNGGAIALGHPIGCSGARILTTLLYGMEARGARRGLATLCVGGGMGVAVTVERD</sequence>
<keyword evidence="2 7" id="KW-0808">Transferase</keyword>
<dbReference type="SUPFAM" id="SSF53901">
    <property type="entry name" value="Thiolase-like"/>
    <property type="match status" value="2"/>
</dbReference>
<reference evidence="10" key="1">
    <citation type="submission" date="2020-10" db="EMBL/GenBank/DDBJ databases">
        <title>Genome sequence of the unusual species of purple photosynthetic bacteria, Phaeovibrio sulfidiphilus DSM 23193, type strain.</title>
        <authorList>
            <person name="Kyndt J.A."/>
            <person name="Meyer T.E."/>
        </authorList>
    </citation>
    <scope>NUCLEOTIDE SEQUENCE</scope>
    <source>
        <strain evidence="10">DSM 23193</strain>
    </source>
</reference>
<dbReference type="InterPro" id="IPR020615">
    <property type="entry name" value="Thiolase_acyl_enz_int_AS"/>
</dbReference>
<feature type="active site" description="Proton acceptor" evidence="6">
    <location>
        <position position="379"/>
    </location>
</feature>
<feature type="domain" description="Thiolase N-terminal" evidence="8">
    <location>
        <begin position="4"/>
        <end position="262"/>
    </location>
</feature>
<dbReference type="PROSITE" id="PS00737">
    <property type="entry name" value="THIOLASE_2"/>
    <property type="match status" value="1"/>
</dbReference>
<evidence type="ECO:0000256" key="4">
    <source>
        <dbReference type="ARBA" id="ARBA00023315"/>
    </source>
</evidence>
<dbReference type="Proteomes" id="UP000631034">
    <property type="component" value="Unassembled WGS sequence"/>
</dbReference>
<evidence type="ECO:0000256" key="5">
    <source>
        <dbReference type="ARBA" id="ARBA00037924"/>
    </source>
</evidence>
<dbReference type="PIRSF" id="PIRSF000429">
    <property type="entry name" value="Ac-CoA_Ac_transf"/>
    <property type="match status" value="1"/>
</dbReference>
<dbReference type="NCBIfam" id="TIGR01930">
    <property type="entry name" value="AcCoA-C-Actrans"/>
    <property type="match status" value="1"/>
</dbReference>
<evidence type="ECO:0000256" key="2">
    <source>
        <dbReference type="ARBA" id="ARBA00022679"/>
    </source>
</evidence>
<evidence type="ECO:0000313" key="11">
    <source>
        <dbReference type="Proteomes" id="UP000631034"/>
    </source>
</evidence>
<comment type="pathway">
    <text evidence="5">Metabolic intermediate biosynthesis; (R)-mevalonate biosynthesis; (R)-mevalonate from acetyl-CoA: step 1/3.</text>
</comment>
<evidence type="ECO:0000256" key="3">
    <source>
        <dbReference type="ARBA" id="ARBA00022752"/>
    </source>
</evidence>
<dbReference type="PANTHER" id="PTHR18919">
    <property type="entry name" value="ACETYL-COA C-ACYLTRANSFERASE"/>
    <property type="match status" value="1"/>
</dbReference>
<dbReference type="PROSITE" id="PS00099">
    <property type="entry name" value="THIOLASE_3"/>
    <property type="match status" value="1"/>
</dbReference>
<gene>
    <name evidence="10" type="ORF">IHV25_09850</name>
</gene>
<protein>
    <submittedName>
        <fullName evidence="10">Acetyl-CoA C-acetyltransferase</fullName>
    </submittedName>
</protein>
<dbReference type="Pfam" id="PF02803">
    <property type="entry name" value="Thiolase_C"/>
    <property type="match status" value="1"/>
</dbReference>
<evidence type="ECO:0000259" key="9">
    <source>
        <dbReference type="Pfam" id="PF02803"/>
    </source>
</evidence>
<dbReference type="InterPro" id="IPR020610">
    <property type="entry name" value="Thiolase_AS"/>
</dbReference>
<dbReference type="PROSITE" id="PS00098">
    <property type="entry name" value="THIOLASE_1"/>
    <property type="match status" value="1"/>
</dbReference>
<dbReference type="FunFam" id="3.40.47.10:FF:000010">
    <property type="entry name" value="Acetyl-CoA acetyltransferase (Thiolase)"/>
    <property type="match status" value="1"/>
</dbReference>
<feature type="active site" description="Acyl-thioester intermediate" evidence="6">
    <location>
        <position position="88"/>
    </location>
</feature>
<dbReference type="InterPro" id="IPR002155">
    <property type="entry name" value="Thiolase"/>
</dbReference>
<dbReference type="GO" id="GO:0042619">
    <property type="term" value="P:poly-hydroxybutyrate biosynthetic process"/>
    <property type="evidence" value="ECO:0007669"/>
    <property type="project" value="UniProtKB-KW"/>
</dbReference>
<evidence type="ECO:0000256" key="6">
    <source>
        <dbReference type="PIRSR" id="PIRSR000429-1"/>
    </source>
</evidence>
<dbReference type="EMBL" id="JACZHT010000009">
    <property type="protein sequence ID" value="MBE1237944.1"/>
    <property type="molecule type" value="Genomic_DNA"/>
</dbReference>
<feature type="domain" description="Thiolase C-terminal" evidence="9">
    <location>
        <begin position="270"/>
        <end position="392"/>
    </location>
</feature>
<accession>A0A8J6YQG6</accession>
<dbReference type="GO" id="GO:0044281">
    <property type="term" value="P:small molecule metabolic process"/>
    <property type="evidence" value="ECO:0007669"/>
    <property type="project" value="UniProtKB-ARBA"/>
</dbReference>